<keyword evidence="5" id="KW-1185">Reference proteome</keyword>
<dbReference type="SUPFAM" id="SSF54928">
    <property type="entry name" value="RNA-binding domain, RBD"/>
    <property type="match status" value="1"/>
</dbReference>
<dbReference type="Pfam" id="PF00076">
    <property type="entry name" value="RRM_1"/>
    <property type="match status" value="1"/>
</dbReference>
<dbReference type="PANTHER" id="PTHR47678:SF4">
    <property type="entry name" value="SHOCK PROTEIN 70 (HSP70)-INTERACTING PROTEIN, PUTATIVE-RELATED"/>
    <property type="match status" value="1"/>
</dbReference>
<dbReference type="PROSITE" id="PS50102">
    <property type="entry name" value="RRM"/>
    <property type="match status" value="1"/>
</dbReference>
<feature type="domain" description="RRM" evidence="3">
    <location>
        <begin position="291"/>
        <end position="360"/>
    </location>
</feature>
<dbReference type="InterPro" id="IPR011990">
    <property type="entry name" value="TPR-like_helical_dom_sf"/>
</dbReference>
<organism evidence="4 5">
    <name type="scientific">Microctonus hyperodae</name>
    <name type="common">Parasitoid wasp</name>
    <dbReference type="NCBI Taxonomy" id="165561"/>
    <lineage>
        <taxon>Eukaryota</taxon>
        <taxon>Metazoa</taxon>
        <taxon>Ecdysozoa</taxon>
        <taxon>Arthropoda</taxon>
        <taxon>Hexapoda</taxon>
        <taxon>Insecta</taxon>
        <taxon>Pterygota</taxon>
        <taxon>Neoptera</taxon>
        <taxon>Endopterygota</taxon>
        <taxon>Hymenoptera</taxon>
        <taxon>Apocrita</taxon>
        <taxon>Ichneumonoidea</taxon>
        <taxon>Braconidae</taxon>
        <taxon>Euphorinae</taxon>
        <taxon>Microctonus</taxon>
    </lineage>
</organism>
<sequence length="360" mass="40632">MRILFIRNTDSNLFNDSQGFISVGKDKGKKFHYENLSSGECGRKAYELILENEKLLACNFLSKAIELDSTDVRHYINRSYCFLSLGEYSRVINDIQRIIIHTDNSKELCQLKCRQAQALSAMQNYDGAAECFNESLNFMPNCIAVKCENMRMKVDELKTMGFSEKSVLELLHDNPKIKIKDAVTFLCEFDFDDNNNNVINEDDEVDDEIFQSDSEDFPSNTKIFMSIIDFDADNVDESWYEVSDCTKNSLTNNAARDTVKVQMTNDLRVINAAATSKSSTKKSAFNNCHGKAIWVGNLNSKITESVLTEHFSKFGKVSCVTKRSVRYGFINYQCAGAAKKALESGSIFIDGTELLIKPAS</sequence>
<dbReference type="SUPFAM" id="SSF48452">
    <property type="entry name" value="TPR-like"/>
    <property type="match status" value="1"/>
</dbReference>
<dbReference type="InterPro" id="IPR035979">
    <property type="entry name" value="RBD_domain_sf"/>
</dbReference>
<proteinExistence type="predicted"/>
<dbReference type="GO" id="GO:0003723">
    <property type="term" value="F:RNA binding"/>
    <property type="evidence" value="ECO:0007669"/>
    <property type="project" value="UniProtKB-UniRule"/>
</dbReference>
<dbReference type="InterPro" id="IPR012677">
    <property type="entry name" value="Nucleotide-bd_a/b_plait_sf"/>
</dbReference>
<accession>A0AA39L213</accession>
<dbReference type="CDD" id="cd00590">
    <property type="entry name" value="RRM_SF"/>
    <property type="match status" value="1"/>
</dbReference>
<dbReference type="Proteomes" id="UP001168972">
    <property type="component" value="Unassembled WGS sequence"/>
</dbReference>
<dbReference type="SMART" id="SM00028">
    <property type="entry name" value="TPR"/>
    <property type="match status" value="3"/>
</dbReference>
<evidence type="ECO:0000256" key="1">
    <source>
        <dbReference type="ARBA" id="ARBA00022884"/>
    </source>
</evidence>
<keyword evidence="1 2" id="KW-0694">RNA-binding</keyword>
<dbReference type="SMART" id="SM00360">
    <property type="entry name" value="RRM"/>
    <property type="match status" value="1"/>
</dbReference>
<comment type="caution">
    <text evidence="4">The sequence shown here is derived from an EMBL/GenBank/DDBJ whole genome shotgun (WGS) entry which is preliminary data.</text>
</comment>
<evidence type="ECO:0000313" key="5">
    <source>
        <dbReference type="Proteomes" id="UP001168972"/>
    </source>
</evidence>
<protein>
    <recommendedName>
        <fullName evidence="3">RRM domain-containing protein</fullName>
    </recommendedName>
</protein>
<dbReference type="PANTHER" id="PTHR47678">
    <property type="entry name" value="TETRATRICOPEPTIDE REPEAT PROTEIN 31"/>
    <property type="match status" value="1"/>
</dbReference>
<dbReference type="Gene3D" id="1.25.40.10">
    <property type="entry name" value="Tetratricopeptide repeat domain"/>
    <property type="match status" value="1"/>
</dbReference>
<name>A0AA39L213_MICHY</name>
<evidence type="ECO:0000256" key="2">
    <source>
        <dbReference type="PROSITE-ProRule" id="PRU00176"/>
    </source>
</evidence>
<dbReference type="InterPro" id="IPR000504">
    <property type="entry name" value="RRM_dom"/>
</dbReference>
<dbReference type="Gene3D" id="3.30.70.330">
    <property type="match status" value="1"/>
</dbReference>
<gene>
    <name evidence="4" type="ORF">PV327_000482</name>
</gene>
<reference evidence="4" key="1">
    <citation type="journal article" date="2023" name="bioRxiv">
        <title>Scaffold-level genome assemblies of two parasitoid biocontrol wasps reveal the parthenogenesis mechanism and an associated novel virus.</title>
        <authorList>
            <person name="Inwood S."/>
            <person name="Skelly J."/>
            <person name="Guhlin J."/>
            <person name="Harrop T."/>
            <person name="Goldson S."/>
            <person name="Dearden P."/>
        </authorList>
    </citation>
    <scope>NUCLEOTIDE SEQUENCE</scope>
    <source>
        <strain evidence="4">Lincoln</strain>
        <tissue evidence="4">Whole body</tissue>
    </source>
</reference>
<reference evidence="4" key="2">
    <citation type="submission" date="2023-03" db="EMBL/GenBank/DDBJ databases">
        <authorList>
            <person name="Inwood S.N."/>
            <person name="Skelly J.G."/>
            <person name="Guhlin J."/>
            <person name="Harrop T.W.R."/>
            <person name="Goldson S.G."/>
            <person name="Dearden P.K."/>
        </authorList>
    </citation>
    <scope>NUCLEOTIDE SEQUENCE</scope>
    <source>
        <strain evidence="4">Lincoln</strain>
        <tissue evidence="4">Whole body</tissue>
    </source>
</reference>
<dbReference type="EMBL" id="JAQQBR010000001">
    <property type="protein sequence ID" value="KAK0182333.1"/>
    <property type="molecule type" value="Genomic_DNA"/>
</dbReference>
<evidence type="ECO:0000313" key="4">
    <source>
        <dbReference type="EMBL" id="KAK0182333.1"/>
    </source>
</evidence>
<dbReference type="InterPro" id="IPR019734">
    <property type="entry name" value="TPR_rpt"/>
</dbReference>
<dbReference type="AlphaFoldDB" id="A0AA39L213"/>
<evidence type="ECO:0000259" key="3">
    <source>
        <dbReference type="PROSITE" id="PS50102"/>
    </source>
</evidence>